<comment type="caution">
    <text evidence="1">The sequence shown here is derived from an EMBL/GenBank/DDBJ whole genome shotgun (WGS) entry which is preliminary data.</text>
</comment>
<dbReference type="EMBL" id="AEJC01000189">
    <property type="protein sequence ID" value="EKX66893.1"/>
    <property type="molecule type" value="Genomic_DNA"/>
</dbReference>
<evidence type="ECO:0000313" key="2">
    <source>
        <dbReference type="Proteomes" id="UP000010411"/>
    </source>
</evidence>
<feature type="non-terminal residue" evidence="1">
    <location>
        <position position="23"/>
    </location>
</feature>
<gene>
    <name evidence="1" type="ORF">STRIP9103_08207</name>
</gene>
<evidence type="ECO:0000313" key="1">
    <source>
        <dbReference type="EMBL" id="EKX66893.1"/>
    </source>
</evidence>
<protein>
    <submittedName>
        <fullName evidence="1">Uncharacterized protein</fullName>
    </submittedName>
</protein>
<accession>L1L2R1</accession>
<sequence length="23" mass="2745">MSGEVRVLVHHHAEEPEEIRRAY</sequence>
<organism evidence="1 2">
    <name type="scientific">Streptomyces ipomoeae 91-03</name>
    <dbReference type="NCBI Taxonomy" id="698759"/>
    <lineage>
        <taxon>Bacteria</taxon>
        <taxon>Bacillati</taxon>
        <taxon>Actinomycetota</taxon>
        <taxon>Actinomycetes</taxon>
        <taxon>Kitasatosporales</taxon>
        <taxon>Streptomycetaceae</taxon>
        <taxon>Streptomyces</taxon>
    </lineage>
</organism>
<name>L1L2R1_9ACTN</name>
<dbReference type="Proteomes" id="UP000010411">
    <property type="component" value="Unassembled WGS sequence"/>
</dbReference>
<dbReference type="AlphaFoldDB" id="L1L2R1"/>
<reference evidence="1 2" key="1">
    <citation type="submission" date="2012-11" db="EMBL/GenBank/DDBJ databases">
        <authorList>
            <person name="Huguet-Tapia J.C."/>
            <person name="Durkin A.S."/>
            <person name="Pettis G.S."/>
            <person name="Badger J.H."/>
        </authorList>
    </citation>
    <scope>NUCLEOTIDE SEQUENCE [LARGE SCALE GENOMIC DNA]</scope>
    <source>
        <strain evidence="1 2">91-03</strain>
    </source>
</reference>
<proteinExistence type="predicted"/>
<keyword evidence="2" id="KW-1185">Reference proteome</keyword>